<dbReference type="RefSeq" id="WP_085257870.1">
    <property type="nucleotide sequence ID" value="NZ_AP022573.1"/>
</dbReference>
<dbReference type="OrthoDB" id="5242390at2"/>
<keyword evidence="2 4" id="KW-0238">DNA-binding</keyword>
<dbReference type="EMBL" id="AP022573">
    <property type="protein sequence ID" value="BBX64860.1"/>
    <property type="molecule type" value="Genomic_DNA"/>
</dbReference>
<dbReference type="Gene3D" id="1.10.10.60">
    <property type="entry name" value="Homeodomain-like"/>
    <property type="match status" value="1"/>
</dbReference>
<dbReference type="InterPro" id="IPR041490">
    <property type="entry name" value="KstR2_TetR_C"/>
</dbReference>
<dbReference type="Pfam" id="PF00440">
    <property type="entry name" value="TetR_N"/>
    <property type="match status" value="1"/>
</dbReference>
<protein>
    <submittedName>
        <fullName evidence="6">TetR family transcriptional regulator</fullName>
    </submittedName>
</protein>
<name>A0A1X2BU83_9MYCO</name>
<dbReference type="GO" id="GO:0003700">
    <property type="term" value="F:DNA-binding transcription factor activity"/>
    <property type="evidence" value="ECO:0007669"/>
    <property type="project" value="TreeGrafter"/>
</dbReference>
<dbReference type="InterPro" id="IPR036271">
    <property type="entry name" value="Tet_transcr_reg_TetR-rel_C_sf"/>
</dbReference>
<reference evidence="7 8" key="1">
    <citation type="submission" date="2016-01" db="EMBL/GenBank/DDBJ databases">
        <title>The new phylogeny of the genus Mycobacterium.</title>
        <authorList>
            <person name="Tarcisio F."/>
            <person name="Conor M."/>
            <person name="Antonella G."/>
            <person name="Elisabetta G."/>
            <person name="Giulia F.S."/>
            <person name="Sara T."/>
            <person name="Anna F."/>
            <person name="Clotilde B."/>
            <person name="Roberto B."/>
            <person name="Veronica D.S."/>
            <person name="Fabio R."/>
            <person name="Monica P."/>
            <person name="Olivier J."/>
            <person name="Enrico T."/>
            <person name="Nicola S."/>
        </authorList>
    </citation>
    <scope>NUCLEOTIDE SEQUENCE [LARGE SCALE GENOMIC DNA]</scope>
    <source>
        <strain evidence="7 8">DSM 44616</strain>
    </source>
</reference>
<evidence type="ECO:0000313" key="7">
    <source>
        <dbReference type="EMBL" id="ORW66739.1"/>
    </source>
</evidence>
<evidence type="ECO:0000256" key="2">
    <source>
        <dbReference type="ARBA" id="ARBA00023125"/>
    </source>
</evidence>
<dbReference type="Pfam" id="PF17932">
    <property type="entry name" value="TetR_C_24"/>
    <property type="match status" value="1"/>
</dbReference>
<dbReference type="PROSITE" id="PS50977">
    <property type="entry name" value="HTH_TETR_2"/>
    <property type="match status" value="1"/>
</dbReference>
<dbReference type="EMBL" id="LQPR01000065">
    <property type="protein sequence ID" value="ORW66739.1"/>
    <property type="molecule type" value="Genomic_DNA"/>
</dbReference>
<dbReference type="PANTHER" id="PTHR30055:SF234">
    <property type="entry name" value="HTH-TYPE TRANSCRIPTIONAL REGULATOR BETI"/>
    <property type="match status" value="1"/>
</dbReference>
<dbReference type="SUPFAM" id="SSF46689">
    <property type="entry name" value="Homeodomain-like"/>
    <property type="match status" value="1"/>
</dbReference>
<keyword evidence="3" id="KW-0804">Transcription</keyword>
<reference evidence="6" key="3">
    <citation type="submission" date="2020-02" db="EMBL/GenBank/DDBJ databases">
        <authorList>
            <person name="Matsumoto Y."/>
            <person name="Motooka D."/>
            <person name="Nakamura S."/>
        </authorList>
    </citation>
    <scope>NUCLEOTIDE SEQUENCE</scope>
    <source>
        <strain evidence="6">JCM 13016</strain>
    </source>
</reference>
<sequence length="224" mass="24475">MAPEAHGALPVEEAVRAARAGLRRRQVLDAAVKVMGRNGFHQMSMQDLAREAHVSVGLLYRYFGGKEDLLLATIVRILDAFRDQLAPVIDAAGADVADRLAAGIRRYIEIVDENLDGVVLTYRESRTLGPSGRARIKELEIDTAAPLRAVIEAGVAGGVFRDVDVDVTVFDIVLLAHGWALKHWHFGPAYTVDEYVALQTRHVLNSLVADGHRARYAYLLGGGQ</sequence>
<keyword evidence="8" id="KW-1185">Reference proteome</keyword>
<dbReference type="InterPro" id="IPR050109">
    <property type="entry name" value="HTH-type_TetR-like_transc_reg"/>
</dbReference>
<dbReference type="KEGG" id="msak:MSAS_40340"/>
<organism evidence="6">
    <name type="scientific">Mycobacterium saskatchewanense</name>
    <dbReference type="NCBI Taxonomy" id="220927"/>
    <lineage>
        <taxon>Bacteria</taxon>
        <taxon>Bacillati</taxon>
        <taxon>Actinomycetota</taxon>
        <taxon>Actinomycetes</taxon>
        <taxon>Mycobacteriales</taxon>
        <taxon>Mycobacteriaceae</taxon>
        <taxon>Mycobacterium</taxon>
        <taxon>Mycobacterium simiae complex</taxon>
    </lineage>
</organism>
<dbReference type="Gene3D" id="1.10.357.10">
    <property type="entry name" value="Tetracycline Repressor, domain 2"/>
    <property type="match status" value="1"/>
</dbReference>
<evidence type="ECO:0000313" key="6">
    <source>
        <dbReference type="EMBL" id="BBX64860.1"/>
    </source>
</evidence>
<dbReference type="SUPFAM" id="SSF48498">
    <property type="entry name" value="Tetracyclin repressor-like, C-terminal domain"/>
    <property type="match status" value="1"/>
</dbReference>
<evidence type="ECO:0000256" key="3">
    <source>
        <dbReference type="ARBA" id="ARBA00023163"/>
    </source>
</evidence>
<feature type="DNA-binding region" description="H-T-H motif" evidence="4">
    <location>
        <begin position="44"/>
        <end position="63"/>
    </location>
</feature>
<dbReference type="InterPro" id="IPR023772">
    <property type="entry name" value="DNA-bd_HTH_TetR-type_CS"/>
</dbReference>
<reference evidence="6" key="2">
    <citation type="journal article" date="2019" name="Emerg. Microbes Infect.">
        <title>Comprehensive subspecies identification of 175 nontuberculous mycobacteria species based on 7547 genomic profiles.</title>
        <authorList>
            <person name="Matsumoto Y."/>
            <person name="Kinjo T."/>
            <person name="Motooka D."/>
            <person name="Nabeya D."/>
            <person name="Jung N."/>
            <person name="Uechi K."/>
            <person name="Horii T."/>
            <person name="Iida T."/>
            <person name="Fujita J."/>
            <person name="Nakamura S."/>
        </authorList>
    </citation>
    <scope>NUCLEOTIDE SEQUENCE [LARGE SCALE GENOMIC DNA]</scope>
    <source>
        <strain evidence="6">JCM 13016</strain>
    </source>
</reference>
<evidence type="ECO:0000256" key="4">
    <source>
        <dbReference type="PROSITE-ProRule" id="PRU00335"/>
    </source>
</evidence>
<evidence type="ECO:0000313" key="8">
    <source>
        <dbReference type="Proteomes" id="UP000193387"/>
    </source>
</evidence>
<keyword evidence="1" id="KW-0805">Transcription regulation</keyword>
<dbReference type="AlphaFoldDB" id="A0A1X2BU83"/>
<dbReference type="PANTHER" id="PTHR30055">
    <property type="entry name" value="HTH-TYPE TRANSCRIPTIONAL REGULATOR RUTR"/>
    <property type="match status" value="1"/>
</dbReference>
<evidence type="ECO:0000256" key="1">
    <source>
        <dbReference type="ARBA" id="ARBA00023015"/>
    </source>
</evidence>
<dbReference type="Proteomes" id="UP000193387">
    <property type="component" value="Unassembled WGS sequence"/>
</dbReference>
<dbReference type="PROSITE" id="PS01081">
    <property type="entry name" value="HTH_TETR_1"/>
    <property type="match status" value="1"/>
</dbReference>
<feature type="domain" description="HTH tetR-type" evidence="5">
    <location>
        <begin position="21"/>
        <end position="81"/>
    </location>
</feature>
<dbReference type="STRING" id="220927.AWC23_23125"/>
<accession>A0A1X2BU83</accession>
<gene>
    <name evidence="7" type="ORF">AWC23_23125</name>
    <name evidence="6" type="ORF">MSAS_40340</name>
</gene>
<dbReference type="InterPro" id="IPR009057">
    <property type="entry name" value="Homeodomain-like_sf"/>
</dbReference>
<dbReference type="PRINTS" id="PR00455">
    <property type="entry name" value="HTHTETR"/>
</dbReference>
<proteinExistence type="predicted"/>
<dbReference type="InterPro" id="IPR001647">
    <property type="entry name" value="HTH_TetR"/>
</dbReference>
<dbReference type="GO" id="GO:0000976">
    <property type="term" value="F:transcription cis-regulatory region binding"/>
    <property type="evidence" value="ECO:0007669"/>
    <property type="project" value="TreeGrafter"/>
</dbReference>
<evidence type="ECO:0000259" key="5">
    <source>
        <dbReference type="PROSITE" id="PS50977"/>
    </source>
</evidence>